<dbReference type="InterPro" id="IPR013221">
    <property type="entry name" value="Mur_ligase_cen"/>
</dbReference>
<evidence type="ECO:0000256" key="4">
    <source>
        <dbReference type="ARBA" id="ARBA00022840"/>
    </source>
</evidence>
<feature type="binding site" evidence="9">
    <location>
        <begin position="154"/>
        <end position="160"/>
    </location>
    <ligand>
        <name>ATP</name>
        <dbReference type="ChEBI" id="CHEBI:30616"/>
    </ligand>
</feature>
<dbReference type="InterPro" id="IPR050061">
    <property type="entry name" value="MurCDEF_pg_biosynth"/>
</dbReference>
<dbReference type="InterPro" id="IPR036565">
    <property type="entry name" value="Mur-like_cat_sf"/>
</dbReference>
<evidence type="ECO:0000256" key="8">
    <source>
        <dbReference type="ARBA" id="ARBA00023316"/>
    </source>
</evidence>
<dbReference type="AlphaFoldDB" id="A0A158EYZ8"/>
<dbReference type="SUPFAM" id="SSF53244">
    <property type="entry name" value="MurD-like peptide ligases, peptide-binding domain"/>
    <property type="match status" value="1"/>
</dbReference>
<evidence type="ECO:0000256" key="5">
    <source>
        <dbReference type="ARBA" id="ARBA00022960"/>
    </source>
</evidence>
<dbReference type="SUPFAM" id="SSF53623">
    <property type="entry name" value="MurD-like peptide ligases, catalytic domain"/>
    <property type="match status" value="1"/>
</dbReference>
<proteinExistence type="inferred from homology"/>
<evidence type="ECO:0000313" key="14">
    <source>
        <dbReference type="Proteomes" id="UP000054683"/>
    </source>
</evidence>
<dbReference type="NCBIfam" id="TIGR01081">
    <property type="entry name" value="mpl"/>
    <property type="match status" value="1"/>
</dbReference>
<dbReference type="SUPFAM" id="SSF51984">
    <property type="entry name" value="MurCD N-terminal domain"/>
    <property type="match status" value="1"/>
</dbReference>
<dbReference type="EMBL" id="FCOK02000002">
    <property type="protein sequence ID" value="SAL12777.1"/>
    <property type="molecule type" value="Genomic_DNA"/>
</dbReference>
<evidence type="ECO:0000256" key="6">
    <source>
        <dbReference type="ARBA" id="ARBA00022984"/>
    </source>
</evidence>
<organism evidence="13 14">
    <name type="scientific">Caballeronia udeis</name>
    <dbReference type="NCBI Taxonomy" id="1232866"/>
    <lineage>
        <taxon>Bacteria</taxon>
        <taxon>Pseudomonadati</taxon>
        <taxon>Pseudomonadota</taxon>
        <taxon>Betaproteobacteria</taxon>
        <taxon>Burkholderiales</taxon>
        <taxon>Burkholderiaceae</taxon>
        <taxon>Caballeronia</taxon>
    </lineage>
</organism>
<keyword evidence="7 9" id="KW-0131">Cell cycle</keyword>
<feature type="domain" description="Mur ligase C-terminal" evidence="11">
    <location>
        <begin position="360"/>
        <end position="487"/>
    </location>
</feature>
<evidence type="ECO:0000259" key="11">
    <source>
        <dbReference type="Pfam" id="PF02875"/>
    </source>
</evidence>
<evidence type="ECO:0000313" key="13">
    <source>
        <dbReference type="EMBL" id="SAL12777.1"/>
    </source>
</evidence>
<name>A0A158EYZ8_9BURK</name>
<dbReference type="GO" id="GO:0009254">
    <property type="term" value="P:peptidoglycan turnover"/>
    <property type="evidence" value="ECO:0007669"/>
    <property type="project" value="UniProtKB-UniRule"/>
</dbReference>
<dbReference type="Gene3D" id="3.40.1190.10">
    <property type="entry name" value="Mur-like, catalytic domain"/>
    <property type="match status" value="1"/>
</dbReference>
<comment type="function">
    <text evidence="9">Reutilizes the intact tripeptide L-alanyl-gamma-D-glutamyl-meso-diaminopimelate by linking it to UDP-N-acetylmuramate.</text>
</comment>
<keyword evidence="6 9" id="KW-0573">Peptidoglycan synthesis</keyword>
<protein>
    <recommendedName>
        <fullName evidence="9">UDP-N-acetylmuramate--L-alanyl-gamma-D-glutamyl-meso-2,6-diaminoheptandioate ligase</fullName>
        <ecNumber evidence="9">6.3.2.45</ecNumber>
    </recommendedName>
    <alternativeName>
        <fullName evidence="9">Murein peptide ligase</fullName>
    </alternativeName>
    <alternativeName>
        <fullName evidence="9">UDP-N-acetylmuramate:L-alanyl-gamma-D-glutamyl-meso-diaminopimelate ligase</fullName>
    </alternativeName>
</protein>
<comment type="catalytic activity">
    <reaction evidence="9">
        <text>UDP-N-acetyl-alpha-D-muramate + L-alanyl-gamma-D-glutamyl-meso-2,6-diaminopimelate + ATP = UDP-N-acetyl-alpha-D-muramoyl-L-alanyl-gamma-D-glutamyl-meso-2,6-diaminopimelate + ADP + phosphate + H(+)</text>
        <dbReference type="Rhea" id="RHEA:29563"/>
        <dbReference type="ChEBI" id="CHEBI:15378"/>
        <dbReference type="ChEBI" id="CHEBI:30616"/>
        <dbReference type="ChEBI" id="CHEBI:43474"/>
        <dbReference type="ChEBI" id="CHEBI:61401"/>
        <dbReference type="ChEBI" id="CHEBI:70757"/>
        <dbReference type="ChEBI" id="CHEBI:83905"/>
        <dbReference type="ChEBI" id="CHEBI:456216"/>
        <dbReference type="EC" id="6.3.2.45"/>
    </reaction>
</comment>
<keyword evidence="2 9" id="KW-0132">Cell division</keyword>
<keyword evidence="5 9" id="KW-0133">Cell shape</keyword>
<evidence type="ECO:0000256" key="1">
    <source>
        <dbReference type="ARBA" id="ARBA00022598"/>
    </source>
</evidence>
<evidence type="ECO:0000256" key="2">
    <source>
        <dbReference type="ARBA" id="ARBA00022618"/>
    </source>
</evidence>
<dbReference type="PANTHER" id="PTHR43445:SF5">
    <property type="entry name" value="UDP-N-ACETYLMURAMATE--L-ALANYL-GAMMA-D-GLUTAMYL-MESO-2,6-DIAMINOHEPTANDIOATE LIGASE"/>
    <property type="match status" value="1"/>
</dbReference>
<dbReference type="InterPro" id="IPR005757">
    <property type="entry name" value="Mpl"/>
</dbReference>
<keyword evidence="9" id="KW-0460">Magnesium</keyword>
<dbReference type="UniPathway" id="UPA00544"/>
<feature type="domain" description="Mur ligase N-terminal catalytic" evidence="10">
    <location>
        <begin position="46"/>
        <end position="143"/>
    </location>
</feature>
<dbReference type="GO" id="GO:0071555">
    <property type="term" value="P:cell wall organization"/>
    <property type="evidence" value="ECO:0007669"/>
    <property type="project" value="UniProtKB-KW"/>
</dbReference>
<dbReference type="Proteomes" id="UP000054683">
    <property type="component" value="Unassembled WGS sequence"/>
</dbReference>
<keyword evidence="4 9" id="KW-0067">ATP-binding</keyword>
<comment type="pathway">
    <text evidence="9">Cell wall biogenesis; peptidoglycan recycling.</text>
</comment>
<evidence type="ECO:0000259" key="12">
    <source>
        <dbReference type="Pfam" id="PF08245"/>
    </source>
</evidence>
<dbReference type="GO" id="GO:0008360">
    <property type="term" value="P:regulation of cell shape"/>
    <property type="evidence" value="ECO:0007669"/>
    <property type="project" value="UniProtKB-KW"/>
</dbReference>
<evidence type="ECO:0000259" key="10">
    <source>
        <dbReference type="Pfam" id="PF01225"/>
    </source>
</evidence>
<dbReference type="GO" id="GO:0005524">
    <property type="term" value="F:ATP binding"/>
    <property type="evidence" value="ECO:0007669"/>
    <property type="project" value="UniProtKB-UniRule"/>
</dbReference>
<dbReference type="GO" id="GO:0009252">
    <property type="term" value="P:peptidoglycan biosynthetic process"/>
    <property type="evidence" value="ECO:0007669"/>
    <property type="project" value="UniProtKB-KW"/>
</dbReference>
<accession>A0A158EYZ8</accession>
<gene>
    <name evidence="9" type="primary">mpl</name>
    <name evidence="13" type="ORF">AWB69_00416</name>
</gene>
<dbReference type="InterPro" id="IPR000713">
    <property type="entry name" value="Mur_ligase_N"/>
</dbReference>
<dbReference type="Gene3D" id="3.90.190.20">
    <property type="entry name" value="Mur ligase, C-terminal domain"/>
    <property type="match status" value="1"/>
</dbReference>
<dbReference type="InterPro" id="IPR036615">
    <property type="entry name" value="Mur_ligase_C_dom_sf"/>
</dbReference>
<comment type="similarity">
    <text evidence="9">Belongs to the MurCDEF family. Mpl subfamily.</text>
</comment>
<evidence type="ECO:0000256" key="3">
    <source>
        <dbReference type="ARBA" id="ARBA00022741"/>
    </source>
</evidence>
<reference evidence="13 14" key="1">
    <citation type="submission" date="2016-01" db="EMBL/GenBank/DDBJ databases">
        <authorList>
            <person name="Oliw E.H."/>
        </authorList>
    </citation>
    <scope>NUCLEOTIDE SEQUENCE [LARGE SCALE GENOMIC DNA]</scope>
    <source>
        <strain evidence="13">LMG 27134</strain>
    </source>
</reference>
<dbReference type="GO" id="GO:0051301">
    <property type="term" value="P:cell division"/>
    <property type="evidence" value="ECO:0007669"/>
    <property type="project" value="UniProtKB-KW"/>
</dbReference>
<comment type="cofactor">
    <cofactor evidence="9">
        <name>Mg(2+)</name>
        <dbReference type="ChEBI" id="CHEBI:18420"/>
    </cofactor>
</comment>
<dbReference type="EC" id="6.3.2.45" evidence="9"/>
<evidence type="ECO:0000256" key="7">
    <source>
        <dbReference type="ARBA" id="ARBA00023306"/>
    </source>
</evidence>
<keyword evidence="8 9" id="KW-0961">Cell wall biogenesis/degradation</keyword>
<keyword evidence="1 9" id="KW-0436">Ligase</keyword>
<dbReference type="InterPro" id="IPR004101">
    <property type="entry name" value="Mur_ligase_C"/>
</dbReference>
<dbReference type="GO" id="GO:0106418">
    <property type="term" value="F:UDP-N-acetylmuramate-L-alanyl-gamma-D-glutamyl-meso-2,6-diaminoheptanedioate ligase activity"/>
    <property type="evidence" value="ECO:0007669"/>
    <property type="project" value="UniProtKB-EC"/>
</dbReference>
<dbReference type="Pfam" id="PF02875">
    <property type="entry name" value="Mur_ligase_C"/>
    <property type="match status" value="1"/>
</dbReference>
<dbReference type="Gene3D" id="3.40.50.720">
    <property type="entry name" value="NAD(P)-binding Rossmann-like Domain"/>
    <property type="match status" value="1"/>
</dbReference>
<dbReference type="HAMAP" id="MF_02020">
    <property type="entry name" value="Mpl"/>
    <property type="match status" value="1"/>
</dbReference>
<dbReference type="PANTHER" id="PTHR43445">
    <property type="entry name" value="UDP-N-ACETYLMURAMATE--L-ALANINE LIGASE-RELATED"/>
    <property type="match status" value="1"/>
</dbReference>
<dbReference type="Pfam" id="PF08245">
    <property type="entry name" value="Mur_ligase_M"/>
    <property type="match status" value="1"/>
</dbReference>
<sequence>MRMEARAAGRNPRPSVGYNVPLRAPEYLTHSPRANGPPATNTRFMHIHILGICGTFMGGLAVLAREAGHRVTGCDAGVYPPMSAQLEAQGIELIEGYGVEQIALEPDLYVVGNVVTRGNPLMEAILDRGLPYTSGPQWLGEHVLNGKWVLAVAGTHGKTTTSSMLAWLLEDAGMNPGFLIGGVPLNFGISARLTDSSFFVIEADEYDTAFFDKRSKFVHYRPRTAVLNNLEFDHADIFPDLGAIETQFHHLVRTVPGVGRIVTNGREPALERVLTRGCWSGVERFGVQGGWEALPASEGVAVDEQFAVYWEGERLGVVDWQVQGEHNRMNALAAIAAARSVGVPPAQATQSLSTFRNVKRRMEVKGSVDGVTVYDDFAHHPTAIETTVAGLRTRIGANSRILAVLEPRSNTMKLGTMKAQLPASLAGADLVFGYGAHEGRDKLGWDLHAALAPLGNKAQAFSDLSALVKSVAAAARPGDHVLVMSNGGFGGVHQKLLDALSARPVTKERA</sequence>
<feature type="domain" description="Mur ligase central" evidence="12">
    <location>
        <begin position="152"/>
        <end position="338"/>
    </location>
</feature>
<keyword evidence="3 9" id="KW-0547">Nucleotide-binding</keyword>
<evidence type="ECO:0000256" key="9">
    <source>
        <dbReference type="HAMAP-Rule" id="MF_02020"/>
    </source>
</evidence>
<dbReference type="Pfam" id="PF01225">
    <property type="entry name" value="Mur_ligase"/>
    <property type="match status" value="1"/>
</dbReference>